<dbReference type="EMBL" id="JEMA01000516">
    <property type="protein sequence ID" value="KYF68926.1"/>
    <property type="molecule type" value="Genomic_DNA"/>
</dbReference>
<reference evidence="3 4" key="1">
    <citation type="submission" date="2014-02" db="EMBL/GenBank/DDBJ databases">
        <title>The small core and large imbalanced accessory genome model reveals a collaborative survival strategy of Sorangium cellulosum strains in nature.</title>
        <authorList>
            <person name="Han K."/>
            <person name="Peng R."/>
            <person name="Blom J."/>
            <person name="Li Y.-Z."/>
        </authorList>
    </citation>
    <scope>NUCLEOTIDE SEQUENCE [LARGE SCALE GENOMIC DNA]</scope>
    <source>
        <strain evidence="3 4">So0008-312</strain>
    </source>
</reference>
<evidence type="ECO:0008006" key="5">
    <source>
        <dbReference type="Google" id="ProtNLM"/>
    </source>
</evidence>
<organism evidence="3 4">
    <name type="scientific">Sorangium cellulosum</name>
    <name type="common">Polyangium cellulosum</name>
    <dbReference type="NCBI Taxonomy" id="56"/>
    <lineage>
        <taxon>Bacteria</taxon>
        <taxon>Pseudomonadati</taxon>
        <taxon>Myxococcota</taxon>
        <taxon>Polyangia</taxon>
        <taxon>Polyangiales</taxon>
        <taxon>Polyangiaceae</taxon>
        <taxon>Sorangium</taxon>
    </lineage>
</organism>
<dbReference type="RefSeq" id="WP_061608778.1">
    <property type="nucleotide sequence ID" value="NZ_JEMA01000516.1"/>
</dbReference>
<protein>
    <recommendedName>
        <fullName evidence="5">Zinc ribbon domain-containing protein</fullName>
    </recommendedName>
</protein>
<sequence length="357" mass="39373">MTRRPPVRFPRAPVQLECETCGASLRVEADQRTAVCPYCASPSVVERPPSHGRPPPHFVLGFTMTRESAQGAVKAWLGKRSLFVQSGVRAGSIDSIRGVYTPAYLYSAMAQTRYAAEIGENYQETETYTTTDEKGNTVTRTRVVTRTEHRHLEGLHATYVMDVLVVASRAVPNAELEAIEPFDLRTMRRYTPAVLSGWIAEEPTMTQDECCALARREALEKIGRDLSVFMPGDSHHGLVHETRLDRETLELLYVPLWVLAIRHDPREPPFRVLINGQTGAIHGKAPLSWIKIALAVLLVLLLIAAPFVLAAARDRGQPERRGAVRSTDPAAAPAPAPRPAERARPDGTRPAPTGGQR</sequence>
<evidence type="ECO:0000313" key="3">
    <source>
        <dbReference type="EMBL" id="KYF68926.1"/>
    </source>
</evidence>
<accession>A0A150QML5</accession>
<feature type="transmembrane region" description="Helical" evidence="2">
    <location>
        <begin position="289"/>
        <end position="312"/>
    </location>
</feature>
<gene>
    <name evidence="3" type="ORF">BE15_47235</name>
</gene>
<evidence type="ECO:0000313" key="4">
    <source>
        <dbReference type="Proteomes" id="UP000075260"/>
    </source>
</evidence>
<name>A0A150QML5_SORCE</name>
<keyword evidence="2" id="KW-0812">Transmembrane</keyword>
<proteinExistence type="predicted"/>
<feature type="region of interest" description="Disordered" evidence="1">
    <location>
        <begin position="316"/>
        <end position="357"/>
    </location>
</feature>
<keyword evidence="2" id="KW-0472">Membrane</keyword>
<dbReference type="PANTHER" id="PTHR37826">
    <property type="entry name" value="FLOTILLIN BAND_7_5 DOMAIN PROTEIN"/>
    <property type="match status" value="1"/>
</dbReference>
<keyword evidence="2" id="KW-1133">Transmembrane helix</keyword>
<dbReference type="Proteomes" id="UP000075260">
    <property type="component" value="Unassembled WGS sequence"/>
</dbReference>
<evidence type="ECO:0000256" key="1">
    <source>
        <dbReference type="SAM" id="MobiDB-lite"/>
    </source>
</evidence>
<dbReference type="AlphaFoldDB" id="A0A150QML5"/>
<dbReference type="PANTHER" id="PTHR37826:SF3">
    <property type="entry name" value="J DOMAIN-CONTAINING PROTEIN"/>
    <property type="match status" value="1"/>
</dbReference>
<dbReference type="OrthoDB" id="3182597at2"/>
<comment type="caution">
    <text evidence="3">The sequence shown here is derived from an EMBL/GenBank/DDBJ whole genome shotgun (WGS) entry which is preliminary data.</text>
</comment>
<evidence type="ECO:0000256" key="2">
    <source>
        <dbReference type="SAM" id="Phobius"/>
    </source>
</evidence>